<sequence length="171" mass="19635">MESGLFSMLPWLMMTIAYDDHSYKSRWLDCKYTCICDQSLQDMVGVRKCNGWLKWLKFLGQQFGPSIVSSNLGWSYSTFEGQEQAWLVAYSLIFRKLRLRIDPLLSQLRIMCALENARLLSPSVCMVSLALLWLEHHVQNRLEASKVVVDGSGINMIVSAITHQLKQTSLR</sequence>
<dbReference type="Proteomes" id="UP000825935">
    <property type="component" value="Chromosome 16"/>
</dbReference>
<evidence type="ECO:0000313" key="1">
    <source>
        <dbReference type="EMBL" id="KAH7388255.1"/>
    </source>
</evidence>
<name>A0A8T2T3Q6_CERRI</name>
<dbReference type="AlphaFoldDB" id="A0A8T2T3Q6"/>
<gene>
    <name evidence="1" type="ORF">KP509_16G066300</name>
</gene>
<reference evidence="1" key="1">
    <citation type="submission" date="2021-08" db="EMBL/GenBank/DDBJ databases">
        <title>WGS assembly of Ceratopteris richardii.</title>
        <authorList>
            <person name="Marchant D.B."/>
            <person name="Chen G."/>
            <person name="Jenkins J."/>
            <person name="Shu S."/>
            <person name="Leebens-Mack J."/>
            <person name="Grimwood J."/>
            <person name="Schmutz J."/>
            <person name="Soltis P."/>
            <person name="Soltis D."/>
            <person name="Chen Z.-H."/>
        </authorList>
    </citation>
    <scope>NUCLEOTIDE SEQUENCE</scope>
    <source>
        <strain evidence="1">Whitten #5841</strain>
        <tissue evidence="1">Leaf</tissue>
    </source>
</reference>
<evidence type="ECO:0000313" key="2">
    <source>
        <dbReference type="Proteomes" id="UP000825935"/>
    </source>
</evidence>
<proteinExistence type="predicted"/>
<accession>A0A8T2T3Q6</accession>
<protein>
    <submittedName>
        <fullName evidence="1">Uncharacterized protein</fullName>
    </submittedName>
</protein>
<comment type="caution">
    <text evidence="1">The sequence shown here is derived from an EMBL/GenBank/DDBJ whole genome shotgun (WGS) entry which is preliminary data.</text>
</comment>
<organism evidence="1 2">
    <name type="scientific">Ceratopteris richardii</name>
    <name type="common">Triangle waterfern</name>
    <dbReference type="NCBI Taxonomy" id="49495"/>
    <lineage>
        <taxon>Eukaryota</taxon>
        <taxon>Viridiplantae</taxon>
        <taxon>Streptophyta</taxon>
        <taxon>Embryophyta</taxon>
        <taxon>Tracheophyta</taxon>
        <taxon>Polypodiopsida</taxon>
        <taxon>Polypodiidae</taxon>
        <taxon>Polypodiales</taxon>
        <taxon>Pteridineae</taxon>
        <taxon>Pteridaceae</taxon>
        <taxon>Parkerioideae</taxon>
        <taxon>Ceratopteris</taxon>
    </lineage>
</organism>
<keyword evidence="2" id="KW-1185">Reference proteome</keyword>
<dbReference type="EMBL" id="CM035421">
    <property type="protein sequence ID" value="KAH7388255.1"/>
    <property type="molecule type" value="Genomic_DNA"/>
</dbReference>